<comment type="caution">
    <text evidence="9">The sequence shown here is derived from an EMBL/GenBank/DDBJ whole genome shotgun (WGS) entry which is preliminary data.</text>
</comment>
<feature type="non-terminal residue" evidence="9">
    <location>
        <position position="1"/>
    </location>
</feature>
<keyword evidence="5" id="KW-0573">Peptidoglycan synthesis</keyword>
<evidence type="ECO:0000259" key="8">
    <source>
        <dbReference type="Pfam" id="PF03734"/>
    </source>
</evidence>
<dbReference type="InterPro" id="IPR052905">
    <property type="entry name" value="LD-transpeptidase_YkuD-like"/>
</dbReference>
<dbReference type="PANTHER" id="PTHR41533">
    <property type="entry name" value="L,D-TRANSPEPTIDASE HI_1667-RELATED"/>
    <property type="match status" value="1"/>
</dbReference>
<dbReference type="InterPro" id="IPR002477">
    <property type="entry name" value="Peptidoglycan-bd-like"/>
</dbReference>
<evidence type="ECO:0000256" key="1">
    <source>
        <dbReference type="ARBA" id="ARBA00004752"/>
    </source>
</evidence>
<dbReference type="Proteomes" id="UP000013232">
    <property type="component" value="Unassembled WGS sequence"/>
</dbReference>
<gene>
    <name evidence="9" type="ORF">C666_12320</name>
</gene>
<evidence type="ECO:0000313" key="10">
    <source>
        <dbReference type="Proteomes" id="UP000013232"/>
    </source>
</evidence>
<dbReference type="STRING" id="1123367.GCA_000621305_00851"/>
<evidence type="ECO:0000256" key="2">
    <source>
        <dbReference type="ARBA" id="ARBA00005992"/>
    </source>
</evidence>
<dbReference type="InterPro" id="IPR038063">
    <property type="entry name" value="Transpep_catalytic_dom"/>
</dbReference>
<name>N6Z3T8_THAL4</name>
<evidence type="ECO:0000256" key="4">
    <source>
        <dbReference type="ARBA" id="ARBA00022960"/>
    </source>
</evidence>
<feature type="domain" description="L,D-TPase catalytic" evidence="8">
    <location>
        <begin position="91"/>
        <end position="255"/>
    </location>
</feature>
<feature type="domain" description="Peptidoglycan binding-like" evidence="7">
    <location>
        <begin position="4"/>
        <end position="63"/>
    </location>
</feature>
<evidence type="ECO:0000313" key="9">
    <source>
        <dbReference type="EMBL" id="ENO86794.1"/>
    </source>
</evidence>
<protein>
    <submittedName>
        <fullName evidence="9">ErfK/YbiS/YcfS/YnhG family protein</fullName>
    </submittedName>
</protein>
<keyword evidence="6" id="KW-0961">Cell wall biogenesis/degradation</keyword>
<keyword evidence="4" id="KW-0133">Cell shape</keyword>
<proteinExistence type="inferred from homology"/>
<comment type="similarity">
    <text evidence="2">Belongs to the YkuD family.</text>
</comment>
<dbReference type="eggNOG" id="COG2989">
    <property type="taxonomic scope" value="Bacteria"/>
</dbReference>
<dbReference type="GO" id="GO:0008360">
    <property type="term" value="P:regulation of cell shape"/>
    <property type="evidence" value="ECO:0007669"/>
    <property type="project" value="UniProtKB-KW"/>
</dbReference>
<organism evidence="9 10">
    <name type="scientific">Thauera linaloolentis (strain DSM 12138 / JCM 21573 / CCUG 41526 / CIP 105981 / IAM 15112 / NBRC 102519 / 47Lol)</name>
    <dbReference type="NCBI Taxonomy" id="1123367"/>
    <lineage>
        <taxon>Bacteria</taxon>
        <taxon>Pseudomonadati</taxon>
        <taxon>Pseudomonadota</taxon>
        <taxon>Betaproteobacteria</taxon>
        <taxon>Rhodocyclales</taxon>
        <taxon>Zoogloeaceae</taxon>
        <taxon>Thauera</taxon>
    </lineage>
</organism>
<dbReference type="SUPFAM" id="SSF47090">
    <property type="entry name" value="PGBD-like"/>
    <property type="match status" value="1"/>
</dbReference>
<dbReference type="GO" id="GO:0071555">
    <property type="term" value="P:cell wall organization"/>
    <property type="evidence" value="ECO:0007669"/>
    <property type="project" value="UniProtKB-KW"/>
</dbReference>
<dbReference type="Gene3D" id="2.40.440.10">
    <property type="entry name" value="L,D-transpeptidase catalytic domain-like"/>
    <property type="match status" value="1"/>
</dbReference>
<evidence type="ECO:0000256" key="6">
    <source>
        <dbReference type="ARBA" id="ARBA00023316"/>
    </source>
</evidence>
<comment type="pathway">
    <text evidence="1">Cell wall biogenesis; peptidoglycan biosynthesis.</text>
</comment>
<dbReference type="RefSeq" id="WP_004339601.1">
    <property type="nucleotide sequence ID" value="NZ_AMXE01000048.1"/>
</dbReference>
<sequence length="324" mass="36119">PGERGARVAEVRARLAAEGEPELASSPDATLFDDALAEAVKRFQRRAGLALDAAIGRQTVEALNLGPVQRLAQIQVNLERVRWVAQDMRGDYLMVDLTGYQARLHRAGRLAWSARAIVGKPTRQTPSLLDSVRHLVLNPKWVVPPTILREDLIPGVIRDPDYLTRHRMRVVDRDGQAVDPQHIDWEGARRHGFPHMIVQNSGADGSLGRIKFALANPYSIYLHDTNARSSFRRDTRALSSGCVRLERPEELAVLLLDDARRWNAEALQEALATDKTRTVPVTRRIPVLLHYATAGLDEDGSLQFRPDIYARDAAVLAALRGPVR</sequence>
<dbReference type="InterPro" id="IPR036366">
    <property type="entry name" value="PGBDSf"/>
</dbReference>
<evidence type="ECO:0000256" key="5">
    <source>
        <dbReference type="ARBA" id="ARBA00022984"/>
    </source>
</evidence>
<dbReference type="EMBL" id="AMXE01000048">
    <property type="protein sequence ID" value="ENO86794.1"/>
    <property type="molecule type" value="Genomic_DNA"/>
</dbReference>
<keyword evidence="3" id="KW-0808">Transferase</keyword>
<dbReference type="PANTHER" id="PTHR41533:SF2">
    <property type="entry name" value="BLR7131 PROTEIN"/>
    <property type="match status" value="1"/>
</dbReference>
<evidence type="ECO:0000259" key="7">
    <source>
        <dbReference type="Pfam" id="PF01471"/>
    </source>
</evidence>
<reference evidence="9 10" key="1">
    <citation type="submission" date="2012-09" db="EMBL/GenBank/DDBJ databases">
        <title>Draft Genome Sequences of 6 Strains from Genus Thauera.</title>
        <authorList>
            <person name="Liu B."/>
            <person name="Shapleigh J.P."/>
            <person name="Frostegard A.H."/>
        </authorList>
    </citation>
    <scope>NUCLEOTIDE SEQUENCE [LARGE SCALE GENOMIC DNA]</scope>
    <source>
        <strain evidence="10">47Lol / DSM 12138</strain>
    </source>
</reference>
<dbReference type="InterPro" id="IPR036365">
    <property type="entry name" value="PGBD-like_sf"/>
</dbReference>
<dbReference type="CDD" id="cd16913">
    <property type="entry name" value="YkuD_like"/>
    <property type="match status" value="1"/>
</dbReference>
<dbReference type="InterPro" id="IPR005490">
    <property type="entry name" value="LD_TPept_cat_dom"/>
</dbReference>
<accession>N6Z3T8</accession>
<dbReference type="GO" id="GO:0016740">
    <property type="term" value="F:transferase activity"/>
    <property type="evidence" value="ECO:0007669"/>
    <property type="project" value="UniProtKB-KW"/>
</dbReference>
<evidence type="ECO:0000256" key="3">
    <source>
        <dbReference type="ARBA" id="ARBA00022679"/>
    </source>
</evidence>
<dbReference type="AlphaFoldDB" id="N6Z3T8"/>
<dbReference type="OrthoDB" id="9778545at2"/>
<dbReference type="Pfam" id="PF03734">
    <property type="entry name" value="YkuD"/>
    <property type="match status" value="1"/>
</dbReference>
<dbReference type="GO" id="GO:0004180">
    <property type="term" value="F:carboxypeptidase activity"/>
    <property type="evidence" value="ECO:0007669"/>
    <property type="project" value="UniProtKB-ARBA"/>
</dbReference>
<dbReference type="Gene3D" id="1.10.101.10">
    <property type="entry name" value="PGBD-like superfamily/PGBD"/>
    <property type="match status" value="1"/>
</dbReference>
<dbReference type="GO" id="GO:0009252">
    <property type="term" value="P:peptidoglycan biosynthetic process"/>
    <property type="evidence" value="ECO:0007669"/>
    <property type="project" value="UniProtKB-UniPathway"/>
</dbReference>
<dbReference type="UniPathway" id="UPA00219"/>
<dbReference type="SUPFAM" id="SSF141523">
    <property type="entry name" value="L,D-transpeptidase catalytic domain-like"/>
    <property type="match status" value="1"/>
</dbReference>
<dbReference type="Pfam" id="PF01471">
    <property type="entry name" value="PG_binding_1"/>
    <property type="match status" value="1"/>
</dbReference>
<keyword evidence="10" id="KW-1185">Reference proteome</keyword>